<keyword evidence="1" id="KW-0472">Membrane</keyword>
<reference evidence="2 3" key="1">
    <citation type="submission" date="2020-08" db="EMBL/GenBank/DDBJ databases">
        <title>Sequencing the genomes of 1000 actinobacteria strains.</title>
        <authorList>
            <person name="Klenk H.-P."/>
        </authorList>
    </citation>
    <scope>NUCLEOTIDE SEQUENCE [LARGE SCALE GENOMIC DNA]</scope>
    <source>
        <strain evidence="2 3">DSM 43023</strain>
    </source>
</reference>
<dbReference type="AlphaFoldDB" id="A0A7W7W8T9"/>
<protein>
    <submittedName>
        <fullName evidence="2">Putative membrane protein</fullName>
    </submittedName>
</protein>
<keyword evidence="1" id="KW-0812">Transmembrane</keyword>
<dbReference type="Proteomes" id="UP000534286">
    <property type="component" value="Unassembled WGS sequence"/>
</dbReference>
<comment type="caution">
    <text evidence="2">The sequence shown here is derived from an EMBL/GenBank/DDBJ whole genome shotgun (WGS) entry which is preliminary data.</text>
</comment>
<feature type="transmembrane region" description="Helical" evidence="1">
    <location>
        <begin position="57"/>
        <end position="80"/>
    </location>
</feature>
<keyword evidence="1" id="KW-1133">Transmembrane helix</keyword>
<dbReference type="RefSeq" id="WP_184754368.1">
    <property type="nucleotide sequence ID" value="NZ_BAABEK010000018.1"/>
</dbReference>
<keyword evidence="3" id="KW-1185">Reference proteome</keyword>
<name>A0A7W7W8T9_9ACTN</name>
<evidence type="ECO:0000313" key="2">
    <source>
        <dbReference type="EMBL" id="MBB4938116.1"/>
    </source>
</evidence>
<organism evidence="2 3">
    <name type="scientific">Streptosporangium album</name>
    <dbReference type="NCBI Taxonomy" id="47479"/>
    <lineage>
        <taxon>Bacteria</taxon>
        <taxon>Bacillati</taxon>
        <taxon>Actinomycetota</taxon>
        <taxon>Actinomycetes</taxon>
        <taxon>Streptosporangiales</taxon>
        <taxon>Streptosporangiaceae</taxon>
        <taxon>Streptosporangium</taxon>
    </lineage>
</organism>
<accession>A0A7W7W8T9</accession>
<dbReference type="EMBL" id="JACHJU010000001">
    <property type="protein sequence ID" value="MBB4938116.1"/>
    <property type="molecule type" value="Genomic_DNA"/>
</dbReference>
<evidence type="ECO:0000313" key="3">
    <source>
        <dbReference type="Proteomes" id="UP000534286"/>
    </source>
</evidence>
<gene>
    <name evidence="2" type="ORF">FHR32_002421</name>
</gene>
<evidence type="ECO:0000256" key="1">
    <source>
        <dbReference type="SAM" id="Phobius"/>
    </source>
</evidence>
<proteinExistence type="predicted"/>
<feature type="transmembrane region" description="Helical" evidence="1">
    <location>
        <begin position="120"/>
        <end position="138"/>
    </location>
</feature>
<feature type="transmembrane region" description="Helical" evidence="1">
    <location>
        <begin position="32"/>
        <end position="50"/>
    </location>
</feature>
<sequence length="161" mass="17476">MLRLGLIGLTVLSLLGIAVELATERHWKNVEQLFPWGALVLLVIGVVLLVRGGSPKAVLVVRVLSSVVLLVALFGVYAHVAANYDTGFLDQRYAGTWENLPMISRLWYALTKSVGPAPPFAPGALAQAALLLLLTTLVRRPTDRPWLPSERPGAEGCRSDR</sequence>